<dbReference type="Pfam" id="PF13518">
    <property type="entry name" value="HTH_28"/>
    <property type="match status" value="1"/>
</dbReference>
<dbReference type="KEGG" id="wco:G7084_03670"/>
<dbReference type="InterPro" id="IPR009057">
    <property type="entry name" value="Homeodomain-like_sf"/>
</dbReference>
<dbReference type="InterPro" id="IPR036388">
    <property type="entry name" value="WH-like_DNA-bd_sf"/>
</dbReference>
<evidence type="ECO:0000259" key="1">
    <source>
        <dbReference type="PROSITE" id="PS50994"/>
    </source>
</evidence>
<dbReference type="Gene3D" id="3.30.420.10">
    <property type="entry name" value="Ribonuclease H-like superfamily/Ribonuclease H"/>
    <property type="match status" value="1"/>
</dbReference>
<dbReference type="SUPFAM" id="SSF46689">
    <property type="entry name" value="Homeodomain-like"/>
    <property type="match status" value="1"/>
</dbReference>
<dbReference type="PROSITE" id="PS50994">
    <property type="entry name" value="INTEGRASE"/>
    <property type="match status" value="1"/>
</dbReference>
<dbReference type="GO" id="GO:0003676">
    <property type="term" value="F:nucleic acid binding"/>
    <property type="evidence" value="ECO:0007669"/>
    <property type="project" value="InterPro"/>
</dbReference>
<dbReference type="GO" id="GO:0015074">
    <property type="term" value="P:DNA integration"/>
    <property type="evidence" value="ECO:0007669"/>
    <property type="project" value="InterPro"/>
</dbReference>
<dbReference type="InterPro" id="IPR036397">
    <property type="entry name" value="RNaseH_sf"/>
</dbReference>
<dbReference type="InterPro" id="IPR048020">
    <property type="entry name" value="Transpos_IS3"/>
</dbReference>
<dbReference type="PANTHER" id="PTHR46889:SF4">
    <property type="entry name" value="TRANSPOSASE INSO FOR INSERTION SEQUENCE ELEMENT IS911B-RELATED"/>
    <property type="match status" value="1"/>
</dbReference>
<evidence type="ECO:0000313" key="3">
    <source>
        <dbReference type="Proteomes" id="UP000500741"/>
    </source>
</evidence>
<dbReference type="NCBIfam" id="NF033516">
    <property type="entry name" value="transpos_IS3"/>
    <property type="match status" value="1"/>
</dbReference>
<dbReference type="InterPro" id="IPR001584">
    <property type="entry name" value="Integrase_cat-core"/>
</dbReference>
<dbReference type="PANTHER" id="PTHR46889">
    <property type="entry name" value="TRANSPOSASE INSF FOR INSERTION SEQUENCE IS3B-RELATED"/>
    <property type="match status" value="1"/>
</dbReference>
<dbReference type="RefSeq" id="WP_166010151.1">
    <property type="nucleotide sequence ID" value="NZ_CP049888.1"/>
</dbReference>
<dbReference type="Pfam" id="PF13333">
    <property type="entry name" value="rve_2"/>
    <property type="match status" value="1"/>
</dbReference>
<dbReference type="SUPFAM" id="SSF53098">
    <property type="entry name" value="Ribonuclease H-like"/>
    <property type="match status" value="1"/>
</dbReference>
<dbReference type="EMBL" id="CP049888">
    <property type="protein sequence ID" value="QIL50493.1"/>
    <property type="molecule type" value="Genomic_DNA"/>
</dbReference>
<dbReference type="AlphaFoldDB" id="A0A6G8B040"/>
<feature type="domain" description="Integrase catalytic" evidence="1">
    <location>
        <begin position="80"/>
        <end position="244"/>
    </location>
</feature>
<dbReference type="Proteomes" id="UP000500741">
    <property type="component" value="Chromosome"/>
</dbReference>
<dbReference type="InterPro" id="IPR050900">
    <property type="entry name" value="Transposase_IS3/IS150/IS904"/>
</dbReference>
<reference evidence="2 3" key="1">
    <citation type="submission" date="2020-03" db="EMBL/GenBank/DDBJ databases">
        <title>Weissella sp. nov., isolated from Cybister lewisianus.</title>
        <authorList>
            <person name="Hyun D.-W."/>
            <person name="Bae J.-W."/>
        </authorList>
    </citation>
    <scope>NUCLEOTIDE SEQUENCE [LARGE SCALE GENOMIC DNA]</scope>
    <source>
        <strain evidence="2 3">HDW19</strain>
    </source>
</reference>
<protein>
    <submittedName>
        <fullName evidence="2">IS3 family transposase</fullName>
    </submittedName>
</protein>
<keyword evidence="3" id="KW-1185">Reference proteome</keyword>
<organism evidence="2 3">
    <name type="scientific">Weissella coleopterorum</name>
    <dbReference type="NCBI Taxonomy" id="2714949"/>
    <lineage>
        <taxon>Bacteria</taxon>
        <taxon>Bacillati</taxon>
        <taxon>Bacillota</taxon>
        <taxon>Bacilli</taxon>
        <taxon>Lactobacillales</taxon>
        <taxon>Lactobacillaceae</taxon>
        <taxon>Weissella</taxon>
    </lineage>
</organism>
<dbReference type="InterPro" id="IPR055247">
    <property type="entry name" value="InsJ-like_HTH"/>
</dbReference>
<name>A0A6G8B040_9LACO</name>
<sequence length="247" mass="29003">MTTSRKKPRNFDEQFKKQIVKLHESGKSQNYLAKEYGIDVSSITRWIKQYSQVRIDSDTILTAQHNNYVLYQNKLNQSFNPPAPNQAWTSDFTYIPIGNNRSVYLCIVLDLFSRKVIAWHVSAHINTNLAIKTLETAYTIKKPNNHVLIHTDQGSQFTATKYHRLLDQYNLVHSWSKPGYPWDNAVTESFFKYMKKEKLNRKKFTNIESVKLAYFEYIEGSYNSQRPHSALNMLTPNEKESEYFLNN</sequence>
<accession>A0A6G8B040</accession>
<dbReference type="Pfam" id="PF00665">
    <property type="entry name" value="rve"/>
    <property type="match status" value="1"/>
</dbReference>
<dbReference type="Gene3D" id="1.10.10.10">
    <property type="entry name" value="Winged helix-like DNA-binding domain superfamily/Winged helix DNA-binding domain"/>
    <property type="match status" value="1"/>
</dbReference>
<proteinExistence type="predicted"/>
<dbReference type="InterPro" id="IPR012337">
    <property type="entry name" value="RNaseH-like_sf"/>
</dbReference>
<gene>
    <name evidence="2" type="ORF">G7084_03670</name>
</gene>
<evidence type="ECO:0000313" key="2">
    <source>
        <dbReference type="EMBL" id="QIL50493.1"/>
    </source>
</evidence>